<proteinExistence type="predicted"/>
<sequence>MSKLNRDVLYLIFQELHDKKFCKHLNFKQIVRILDICIPFKEHKKIKNEIIGLFINENTKFTHLYIPIQFEFQIHLIPGAQHCFSELEFLSCNTDDVLAGLTEICKSIKILELTIGQFNNKSEIVRLIEIPKKLSHICLTLYHESQCKILENSMMKRANAIKHFKITNSSKLSSFVNLISTFVNLRILELDVLASLIENTSGSLIEIKIYYYGYNIDNENNKRIIQAIYQNCPNLKYLKLLIRNSNIVELEQLLINSRSSPTSRHPMLLQLMSFTFNCIDLMDLIETYKREGIIKKCGISRIIADEYSEYQIREDFEDFEWIQNKVFWQTQQT</sequence>
<evidence type="ECO:0008006" key="3">
    <source>
        <dbReference type="Google" id="ProtNLM"/>
    </source>
</evidence>
<dbReference type="SUPFAM" id="SSF52047">
    <property type="entry name" value="RNI-like"/>
    <property type="match status" value="1"/>
</dbReference>
<name>A0A397S7J8_9GLOM</name>
<accession>A0A397S7J8</accession>
<gene>
    <name evidence="1" type="ORF">C1645_838951</name>
</gene>
<evidence type="ECO:0000313" key="2">
    <source>
        <dbReference type="Proteomes" id="UP000265703"/>
    </source>
</evidence>
<reference evidence="1 2" key="1">
    <citation type="submission" date="2018-06" db="EMBL/GenBank/DDBJ databases">
        <title>Comparative genomics reveals the genomic features of Rhizophagus irregularis, R. cerebriforme, R. diaphanum and Gigaspora rosea, and their symbiotic lifestyle signature.</title>
        <authorList>
            <person name="Morin E."/>
            <person name="San Clemente H."/>
            <person name="Chen E.C.H."/>
            <person name="De La Providencia I."/>
            <person name="Hainaut M."/>
            <person name="Kuo A."/>
            <person name="Kohler A."/>
            <person name="Murat C."/>
            <person name="Tang N."/>
            <person name="Roy S."/>
            <person name="Loubradou J."/>
            <person name="Henrissat B."/>
            <person name="Grigoriev I.V."/>
            <person name="Corradi N."/>
            <person name="Roux C."/>
            <person name="Martin F.M."/>
        </authorList>
    </citation>
    <scope>NUCLEOTIDE SEQUENCE [LARGE SCALE GENOMIC DNA]</scope>
    <source>
        <strain evidence="1 2">DAOM 227022</strain>
    </source>
</reference>
<dbReference type="InterPro" id="IPR032675">
    <property type="entry name" value="LRR_dom_sf"/>
</dbReference>
<evidence type="ECO:0000313" key="1">
    <source>
        <dbReference type="EMBL" id="RIA80295.1"/>
    </source>
</evidence>
<organism evidence="1 2">
    <name type="scientific">Glomus cerebriforme</name>
    <dbReference type="NCBI Taxonomy" id="658196"/>
    <lineage>
        <taxon>Eukaryota</taxon>
        <taxon>Fungi</taxon>
        <taxon>Fungi incertae sedis</taxon>
        <taxon>Mucoromycota</taxon>
        <taxon>Glomeromycotina</taxon>
        <taxon>Glomeromycetes</taxon>
        <taxon>Glomerales</taxon>
        <taxon>Glomeraceae</taxon>
        <taxon>Glomus</taxon>
    </lineage>
</organism>
<dbReference type="AlphaFoldDB" id="A0A397S7J8"/>
<dbReference type="Proteomes" id="UP000265703">
    <property type="component" value="Unassembled WGS sequence"/>
</dbReference>
<keyword evidence="2" id="KW-1185">Reference proteome</keyword>
<dbReference type="STRING" id="658196.A0A397S7J8"/>
<comment type="caution">
    <text evidence="1">The sequence shown here is derived from an EMBL/GenBank/DDBJ whole genome shotgun (WGS) entry which is preliminary data.</text>
</comment>
<dbReference type="EMBL" id="QKYT01000999">
    <property type="protein sequence ID" value="RIA80295.1"/>
    <property type="molecule type" value="Genomic_DNA"/>
</dbReference>
<dbReference type="Gene3D" id="3.80.10.10">
    <property type="entry name" value="Ribonuclease Inhibitor"/>
    <property type="match status" value="1"/>
</dbReference>
<protein>
    <recommendedName>
        <fullName evidence="3">F-box domain-containing protein</fullName>
    </recommendedName>
</protein>